<evidence type="ECO:0000313" key="4">
    <source>
        <dbReference type="Proteomes" id="UP001438707"/>
    </source>
</evidence>
<keyword evidence="4" id="KW-1185">Reference proteome</keyword>
<evidence type="ECO:0000256" key="1">
    <source>
        <dbReference type="SAM" id="MobiDB-lite"/>
    </source>
</evidence>
<evidence type="ECO:0000256" key="2">
    <source>
        <dbReference type="SAM" id="Phobius"/>
    </source>
</evidence>
<accession>A0AAW1QLY8</accession>
<dbReference type="EMBL" id="JALJOS010000032">
    <property type="protein sequence ID" value="KAK9822430.1"/>
    <property type="molecule type" value="Genomic_DNA"/>
</dbReference>
<keyword evidence="2" id="KW-0472">Membrane</keyword>
<feature type="region of interest" description="Disordered" evidence="1">
    <location>
        <begin position="568"/>
        <end position="594"/>
    </location>
</feature>
<feature type="compositionally biased region" description="Polar residues" evidence="1">
    <location>
        <begin position="568"/>
        <end position="586"/>
    </location>
</feature>
<protein>
    <submittedName>
        <fullName evidence="3">Uncharacterized protein</fullName>
    </submittedName>
</protein>
<feature type="region of interest" description="Disordered" evidence="1">
    <location>
        <begin position="497"/>
        <end position="517"/>
    </location>
</feature>
<reference evidence="3 4" key="1">
    <citation type="journal article" date="2024" name="Nat. Commun.">
        <title>Phylogenomics reveals the evolutionary origins of lichenization in chlorophyte algae.</title>
        <authorList>
            <person name="Puginier C."/>
            <person name="Libourel C."/>
            <person name="Otte J."/>
            <person name="Skaloud P."/>
            <person name="Haon M."/>
            <person name="Grisel S."/>
            <person name="Petersen M."/>
            <person name="Berrin J.G."/>
            <person name="Delaux P.M."/>
            <person name="Dal Grande F."/>
            <person name="Keller J."/>
        </authorList>
    </citation>
    <scope>NUCLEOTIDE SEQUENCE [LARGE SCALE GENOMIC DNA]</scope>
    <source>
        <strain evidence="3 4">SAG 2145</strain>
    </source>
</reference>
<gene>
    <name evidence="3" type="ORF">WJX74_006966</name>
</gene>
<dbReference type="AlphaFoldDB" id="A0AAW1QLY8"/>
<proteinExistence type="predicted"/>
<sequence>MSLSVVSSPPVGAASPPAAAPAPASNRTSSPPASPLSPGVPSASSSSMAAFPVYSAFDLASAFQSRAGLIYIMNNITLTNAAFPANLSLTIGQTRNVTIAPAPNITTNTYLLLNYYFPSLDATPTDTFLPFFSVLPGALINCTAVRFQIDPARCASGPNYAATSNTLRLAWLQSEHPELLSWRFLDNNLTIEVDTARVSQNFQRLNASFAQPVSGSGDIEISIAIFFCASTLQGPAANSSEKFSVASSSMELYDHLERLDSRTIYIDDNITVPTEDWPMNIVIANYRQVVVQSALPDLPESPGNDTFPSQLHIESNHDVLEAGYGGNLTFSDINLLFDSVCCTSKLLLGSWYVNQQALTGSLFNDLLPGALNVLSVHIAGLAPPAYLSMQNVQLWYKKCDSTRFPRIANSLINAMNSNAASNSNASYSDGHSVSCANCVFQGTASKPANFSQPLFYSVVQLVNTTINCGSFVNIALPPMAAPTPSLAMIEGGTYTPPSATSPAYSPPADSSRSQAAAESSSFTPQAQVVAPVVVAICVAVVASVAALWAFLQRDYRRLQASYGQLLDQSASSEDSGPTNGPLSLQQKALGELDR</sequence>
<feature type="region of interest" description="Disordered" evidence="1">
    <location>
        <begin position="1"/>
        <end position="39"/>
    </location>
</feature>
<comment type="caution">
    <text evidence="3">The sequence shown here is derived from an EMBL/GenBank/DDBJ whole genome shotgun (WGS) entry which is preliminary data.</text>
</comment>
<dbReference type="Proteomes" id="UP001438707">
    <property type="component" value="Unassembled WGS sequence"/>
</dbReference>
<keyword evidence="2" id="KW-1133">Transmembrane helix</keyword>
<name>A0AAW1QLY8_9CHLO</name>
<feature type="transmembrane region" description="Helical" evidence="2">
    <location>
        <begin position="528"/>
        <end position="551"/>
    </location>
</feature>
<evidence type="ECO:0000313" key="3">
    <source>
        <dbReference type="EMBL" id="KAK9822430.1"/>
    </source>
</evidence>
<keyword evidence="2" id="KW-0812">Transmembrane</keyword>
<organism evidence="3 4">
    <name type="scientific">Apatococcus lobatus</name>
    <dbReference type="NCBI Taxonomy" id="904363"/>
    <lineage>
        <taxon>Eukaryota</taxon>
        <taxon>Viridiplantae</taxon>
        <taxon>Chlorophyta</taxon>
        <taxon>core chlorophytes</taxon>
        <taxon>Trebouxiophyceae</taxon>
        <taxon>Chlorellales</taxon>
        <taxon>Chlorellaceae</taxon>
        <taxon>Apatococcus</taxon>
    </lineage>
</organism>